<proteinExistence type="predicted"/>
<dbReference type="EMBL" id="JAGGNH010000008">
    <property type="protein sequence ID" value="KAJ0965045.1"/>
    <property type="molecule type" value="Genomic_DNA"/>
</dbReference>
<protein>
    <submittedName>
        <fullName evidence="1">Uncharacterized protein</fullName>
    </submittedName>
</protein>
<accession>A0A9D5C1Z1</accession>
<dbReference type="AlphaFoldDB" id="A0A9D5C1Z1"/>
<reference evidence="1" key="2">
    <citation type="journal article" date="2022" name="Hortic Res">
        <title>The genome of Dioscorea zingiberensis sheds light on the biosynthesis, origin and evolution of the medicinally important diosgenin saponins.</title>
        <authorList>
            <person name="Li Y."/>
            <person name="Tan C."/>
            <person name="Li Z."/>
            <person name="Guo J."/>
            <person name="Li S."/>
            <person name="Chen X."/>
            <person name="Wang C."/>
            <person name="Dai X."/>
            <person name="Yang H."/>
            <person name="Song W."/>
            <person name="Hou L."/>
            <person name="Xu J."/>
            <person name="Tong Z."/>
            <person name="Xu A."/>
            <person name="Yuan X."/>
            <person name="Wang W."/>
            <person name="Yang Q."/>
            <person name="Chen L."/>
            <person name="Sun Z."/>
            <person name="Wang K."/>
            <person name="Pan B."/>
            <person name="Chen J."/>
            <person name="Bao Y."/>
            <person name="Liu F."/>
            <person name="Qi X."/>
            <person name="Gang D.R."/>
            <person name="Wen J."/>
            <person name="Li J."/>
        </authorList>
    </citation>
    <scope>NUCLEOTIDE SEQUENCE</scope>
    <source>
        <strain evidence="1">Dzin_1.0</strain>
    </source>
</reference>
<evidence type="ECO:0000313" key="2">
    <source>
        <dbReference type="Proteomes" id="UP001085076"/>
    </source>
</evidence>
<evidence type="ECO:0000313" key="1">
    <source>
        <dbReference type="EMBL" id="KAJ0965045.1"/>
    </source>
</evidence>
<sequence>MDDQGDHHCAVALRPPEIPKEPMEITTEEDRYAENEDLMSGNSFTLATSATSQLVLERIMSLSEVSPLA</sequence>
<reference evidence="1" key="1">
    <citation type="submission" date="2021-03" db="EMBL/GenBank/DDBJ databases">
        <authorList>
            <person name="Li Z."/>
            <person name="Yang C."/>
        </authorList>
    </citation>
    <scope>NUCLEOTIDE SEQUENCE</scope>
    <source>
        <strain evidence="1">Dzin_1.0</strain>
        <tissue evidence="1">Leaf</tissue>
    </source>
</reference>
<organism evidence="1 2">
    <name type="scientific">Dioscorea zingiberensis</name>
    <dbReference type="NCBI Taxonomy" id="325984"/>
    <lineage>
        <taxon>Eukaryota</taxon>
        <taxon>Viridiplantae</taxon>
        <taxon>Streptophyta</taxon>
        <taxon>Embryophyta</taxon>
        <taxon>Tracheophyta</taxon>
        <taxon>Spermatophyta</taxon>
        <taxon>Magnoliopsida</taxon>
        <taxon>Liliopsida</taxon>
        <taxon>Dioscoreales</taxon>
        <taxon>Dioscoreaceae</taxon>
        <taxon>Dioscorea</taxon>
    </lineage>
</organism>
<name>A0A9D5C1Z1_9LILI</name>
<keyword evidence="2" id="KW-1185">Reference proteome</keyword>
<comment type="caution">
    <text evidence="1">The sequence shown here is derived from an EMBL/GenBank/DDBJ whole genome shotgun (WGS) entry which is preliminary data.</text>
</comment>
<gene>
    <name evidence="1" type="ORF">J5N97_026183</name>
</gene>
<dbReference type="Proteomes" id="UP001085076">
    <property type="component" value="Miscellaneous, Linkage group lg08"/>
</dbReference>
<dbReference type="OrthoDB" id="1740805at2759"/>